<proteinExistence type="predicted"/>
<dbReference type="Gene3D" id="2.10.260.10">
    <property type="match status" value="1"/>
</dbReference>
<dbReference type="RefSeq" id="WP_367959366.1">
    <property type="nucleotide sequence ID" value="NZ_JBAKFK010000004.1"/>
</dbReference>
<dbReference type="EMBL" id="JBAKFM010000004">
    <property type="protein sequence ID" value="MEX0469667.1"/>
    <property type="molecule type" value="Genomic_DNA"/>
</dbReference>
<dbReference type="Proteomes" id="UP001556709">
    <property type="component" value="Unassembled WGS sequence"/>
</dbReference>
<protein>
    <submittedName>
        <fullName evidence="1">AbrB/MazE/SpoVT family DNA-binding domain-containing protein</fullName>
    </submittedName>
</protein>
<reference evidence="1 2" key="1">
    <citation type="submission" date="2024-02" db="EMBL/GenBank/DDBJ databases">
        <title>New especies of Spiribacter isolated from saline water.</title>
        <authorList>
            <person name="Leon M.J."/>
            <person name="De La Haba R."/>
            <person name="Sanchez-Porro C."/>
            <person name="Ventosa A."/>
        </authorList>
    </citation>
    <scope>NUCLEOTIDE SEQUENCE [LARGE SCALE GENOMIC DNA]</scope>
    <source>
        <strain evidence="2">ag22IC6-390</strain>
    </source>
</reference>
<keyword evidence="2" id="KW-1185">Reference proteome</keyword>
<keyword evidence="1" id="KW-0238">DNA-binding</keyword>
<evidence type="ECO:0000313" key="2">
    <source>
        <dbReference type="Proteomes" id="UP001556709"/>
    </source>
</evidence>
<dbReference type="SUPFAM" id="SSF89447">
    <property type="entry name" value="AbrB/MazE/MraZ-like"/>
    <property type="match status" value="1"/>
</dbReference>
<organism evidence="1 2">
    <name type="scientific">Spiribacter pallidus</name>
    <dbReference type="NCBI Taxonomy" id="1987936"/>
    <lineage>
        <taxon>Bacteria</taxon>
        <taxon>Pseudomonadati</taxon>
        <taxon>Pseudomonadota</taxon>
        <taxon>Gammaproteobacteria</taxon>
        <taxon>Chromatiales</taxon>
        <taxon>Ectothiorhodospiraceae</taxon>
        <taxon>Spiribacter</taxon>
    </lineage>
</organism>
<evidence type="ECO:0000313" key="1">
    <source>
        <dbReference type="EMBL" id="MEX0469667.1"/>
    </source>
</evidence>
<accession>A0ABV3TDG1</accession>
<sequence length="85" mass="9249">MKVRLIPIGNSKGIRIPSTVIRDCGLEGELDLEVRDGGVYITPSHHPRAGWEAAITASPHPATADEGLLIPDDADNAFDDTEWTW</sequence>
<gene>
    <name evidence="1" type="ORF">V6X73_08005</name>
</gene>
<comment type="caution">
    <text evidence="1">The sequence shown here is derived from an EMBL/GenBank/DDBJ whole genome shotgun (WGS) entry which is preliminary data.</text>
</comment>
<dbReference type="GO" id="GO:0003677">
    <property type="term" value="F:DNA binding"/>
    <property type="evidence" value="ECO:0007669"/>
    <property type="project" value="UniProtKB-KW"/>
</dbReference>
<name>A0ABV3TDG1_9GAMM</name>
<dbReference type="InterPro" id="IPR037914">
    <property type="entry name" value="SpoVT-AbrB_sf"/>
</dbReference>